<gene>
    <name evidence="11" type="ORF">M514_23910</name>
</gene>
<dbReference type="PANTHER" id="PTHR37984:SF15">
    <property type="entry name" value="INTEGRASE CATALYTIC DOMAIN-CONTAINING PROTEIN"/>
    <property type="match status" value="1"/>
</dbReference>
<keyword evidence="5" id="KW-0255">Endonuclease</keyword>
<dbReference type="InterPro" id="IPR001878">
    <property type="entry name" value="Znf_CCHC"/>
</dbReference>
<dbReference type="FunFam" id="3.30.420.10:FF:000063">
    <property type="entry name" value="Retrovirus-related Pol polyprotein from transposon 297-like Protein"/>
    <property type="match status" value="1"/>
</dbReference>
<evidence type="ECO:0000256" key="4">
    <source>
        <dbReference type="ARBA" id="ARBA00022722"/>
    </source>
</evidence>
<dbReference type="PROSITE" id="PS00141">
    <property type="entry name" value="ASP_PROTEASE"/>
    <property type="match status" value="1"/>
</dbReference>
<keyword evidence="3" id="KW-0548">Nucleotidyltransferase</keyword>
<dbReference type="GO" id="GO:0004519">
    <property type="term" value="F:endonuclease activity"/>
    <property type="evidence" value="ECO:0007669"/>
    <property type="project" value="UniProtKB-KW"/>
</dbReference>
<proteinExistence type="predicted"/>
<reference evidence="11" key="1">
    <citation type="journal article" date="2014" name="Nat. Genet.">
        <title>Genome and transcriptome of the porcine whipworm Trichuris suis.</title>
        <authorList>
            <person name="Jex A.R."/>
            <person name="Nejsum P."/>
            <person name="Schwarz E.M."/>
            <person name="Hu L."/>
            <person name="Young N.D."/>
            <person name="Hall R.S."/>
            <person name="Korhonen P.K."/>
            <person name="Liao S."/>
            <person name="Thamsborg S."/>
            <person name="Xia J."/>
            <person name="Xu P."/>
            <person name="Wang S."/>
            <person name="Scheerlinck J.P."/>
            <person name="Hofmann A."/>
            <person name="Sternberg P.W."/>
            <person name="Wang J."/>
            <person name="Gasser R.B."/>
        </authorList>
    </citation>
    <scope>NUCLEOTIDE SEQUENCE [LARGE SCALE GENOMIC DNA]</scope>
    <source>
        <strain evidence="11">DCEP-RM93F</strain>
    </source>
</reference>
<dbReference type="InterPro" id="IPR041373">
    <property type="entry name" value="RT_RNaseH"/>
</dbReference>
<dbReference type="Gene3D" id="4.10.60.10">
    <property type="entry name" value="Zinc finger, CCHC-type"/>
    <property type="match status" value="1"/>
</dbReference>
<dbReference type="InterPro" id="IPR050951">
    <property type="entry name" value="Retrovirus_Pol_polyprotein"/>
</dbReference>
<dbReference type="Gene3D" id="3.30.420.10">
    <property type="entry name" value="Ribonuclease H-like superfamily/Ribonuclease H"/>
    <property type="match status" value="1"/>
</dbReference>
<dbReference type="Gene3D" id="3.30.70.270">
    <property type="match status" value="2"/>
</dbReference>
<organism evidence="11">
    <name type="scientific">Trichuris suis</name>
    <name type="common">pig whipworm</name>
    <dbReference type="NCBI Taxonomy" id="68888"/>
    <lineage>
        <taxon>Eukaryota</taxon>
        <taxon>Metazoa</taxon>
        <taxon>Ecdysozoa</taxon>
        <taxon>Nematoda</taxon>
        <taxon>Enoplea</taxon>
        <taxon>Dorylaimia</taxon>
        <taxon>Trichinellida</taxon>
        <taxon>Trichuridae</taxon>
        <taxon>Trichuris</taxon>
    </lineage>
</organism>
<dbReference type="GO" id="GO:0008270">
    <property type="term" value="F:zinc ion binding"/>
    <property type="evidence" value="ECO:0007669"/>
    <property type="project" value="InterPro"/>
</dbReference>
<evidence type="ECO:0000256" key="5">
    <source>
        <dbReference type="ARBA" id="ARBA00022759"/>
    </source>
</evidence>
<evidence type="ECO:0000313" key="11">
    <source>
        <dbReference type="EMBL" id="KFD63919.1"/>
    </source>
</evidence>
<dbReference type="InterPro" id="IPR000477">
    <property type="entry name" value="RT_dom"/>
</dbReference>
<accession>A0A085N373</accession>
<dbReference type="GO" id="GO:0004190">
    <property type="term" value="F:aspartic-type endopeptidase activity"/>
    <property type="evidence" value="ECO:0007669"/>
    <property type="project" value="InterPro"/>
</dbReference>
<dbReference type="CDD" id="cd09274">
    <property type="entry name" value="RNase_HI_RT_Ty3"/>
    <property type="match status" value="1"/>
</dbReference>
<dbReference type="AlphaFoldDB" id="A0A085N373"/>
<dbReference type="Pfam" id="PF00078">
    <property type="entry name" value="RVT_1"/>
    <property type="match status" value="1"/>
</dbReference>
<dbReference type="EMBL" id="KL367564">
    <property type="protein sequence ID" value="KFD63919.1"/>
    <property type="molecule type" value="Genomic_DNA"/>
</dbReference>
<dbReference type="SUPFAM" id="SSF50630">
    <property type="entry name" value="Acid proteases"/>
    <property type="match status" value="1"/>
</dbReference>
<evidence type="ECO:0000256" key="8">
    <source>
        <dbReference type="SAM" id="MobiDB-lite"/>
    </source>
</evidence>
<dbReference type="PROSITE" id="PS50878">
    <property type="entry name" value="RT_POL"/>
    <property type="match status" value="1"/>
</dbReference>
<dbReference type="GO" id="GO:0003964">
    <property type="term" value="F:RNA-directed DNA polymerase activity"/>
    <property type="evidence" value="ECO:0007669"/>
    <property type="project" value="UniProtKB-KW"/>
</dbReference>
<dbReference type="FunFam" id="3.10.20.370:FF:000001">
    <property type="entry name" value="Retrovirus-related Pol polyprotein from transposon 17.6-like protein"/>
    <property type="match status" value="1"/>
</dbReference>
<dbReference type="Pfam" id="PF17917">
    <property type="entry name" value="RT_RNaseH"/>
    <property type="match status" value="1"/>
</dbReference>
<dbReference type="GO" id="GO:0042575">
    <property type="term" value="C:DNA polymerase complex"/>
    <property type="evidence" value="ECO:0007669"/>
    <property type="project" value="UniProtKB-ARBA"/>
</dbReference>
<evidence type="ECO:0000259" key="10">
    <source>
        <dbReference type="PROSITE" id="PS50994"/>
    </source>
</evidence>
<dbReference type="GO" id="GO:0006508">
    <property type="term" value="P:proteolysis"/>
    <property type="evidence" value="ECO:0007669"/>
    <property type="project" value="InterPro"/>
</dbReference>
<dbReference type="EC" id="2.7.7.49" evidence="1"/>
<dbReference type="InterPro" id="IPR001969">
    <property type="entry name" value="Aspartic_peptidase_AS"/>
</dbReference>
<evidence type="ECO:0000256" key="7">
    <source>
        <dbReference type="ARBA" id="ARBA00022918"/>
    </source>
</evidence>
<dbReference type="Proteomes" id="UP000030758">
    <property type="component" value="Unassembled WGS sequence"/>
</dbReference>
<dbReference type="InterPro" id="IPR021109">
    <property type="entry name" value="Peptidase_aspartic_dom_sf"/>
</dbReference>
<dbReference type="FunFam" id="3.10.10.10:FF:000003">
    <property type="entry name" value="Retrovirus-related Pol polyprotein from transposon 297-like Protein"/>
    <property type="match status" value="1"/>
</dbReference>
<dbReference type="InterPro" id="IPR012337">
    <property type="entry name" value="RNaseH-like_sf"/>
</dbReference>
<evidence type="ECO:0000256" key="1">
    <source>
        <dbReference type="ARBA" id="ARBA00012493"/>
    </source>
</evidence>
<dbReference type="SUPFAM" id="SSF57756">
    <property type="entry name" value="Retrovirus zinc finger-like domains"/>
    <property type="match status" value="1"/>
</dbReference>
<dbReference type="CDD" id="cd01647">
    <property type="entry name" value="RT_LTR"/>
    <property type="match status" value="1"/>
</dbReference>
<dbReference type="PANTHER" id="PTHR37984">
    <property type="entry name" value="PROTEIN CBG26694"/>
    <property type="match status" value="1"/>
</dbReference>
<dbReference type="InterPro" id="IPR043128">
    <property type="entry name" value="Rev_trsase/Diguanyl_cyclase"/>
</dbReference>
<dbReference type="Pfam" id="PF17921">
    <property type="entry name" value="Integrase_H2C2"/>
    <property type="match status" value="1"/>
</dbReference>
<dbReference type="Gene3D" id="1.10.340.70">
    <property type="match status" value="1"/>
</dbReference>
<sequence>MTAEFNCVISGTRDIASFGDEGEILLNAIGTEGQRLFYNSIPPESTYKATLTALEQLFTPKSTVCAERHRFRKLYQLPEEPVDRYVAALREMAPNCAFGPLEDEMIRDQLIEGISSEGIRERLLSIPDLTVEKALIVSQQMEIAKKDAALFSTQGLTAAVQSTEGTSLASFRPTGDKLPPTRRCFRCGRDSHLATSPNCPAKHARCRKCDKLGHFAYVCRSAKRSSQNEVVHSVSTACSTDIRRLYVDIELKLNGRSRTIECMVDTGSTVSLLPEAFLRQHFGEVPLLTPTKVLTTYTRSPLPTVGCLLALASYNGKTTSACFYVVSAGMPLVGMDLIAPLQIAVRGAHQKLRRLPLSIKDAVSEELQRLLHEGIIERVDASEWISPIVVVQKKSGGIRLCVDLREPNKAGASLFSTLDLKAAYHQLNLHEDSRDLTTFITHDGLFRFRRVPYGLCSAPSAFQRIMTEVLQGLRGVVCYLDDIVVFGQSVDEHDRNLDAVLRRLQDYDITLNKSKCTFRQKELLFLGYKLSSAGIRPDMSRLAAVSEIAVPKDVHELRSFIGLLSWYSKFIPNFSTIVEPLRSLTRTESSALAIFDPTLPTIVTTDASDVGIGAVLSQRYPHGAERTVAFASRTLSPTERRYSIVEKEALACVWAVDRWRCWLWGIPFELCTDQKALTTLLTSKADGKASMRIARWSTRLLPFTYSVRHKPGSLNVVADALSRLPTSYSSDEDYESEMVVEISGEAMGIKYDEIVAATKNCPVLQKVVNHIQNGWPVNAKRMEDKLVPFFRVRYELATQNDCVIRAHENHQGIVRTKKRLRELYWWPGMDSQVEAFIKHCSACQSMDKTLSFFNPPLQPVPYPSSAWEKLGIDIVGPLPGAPYGQRFAITLIDYYSKWPEVLFCSHVTSKEVTNFLNDVFSREGYPSEIVTDNGKQFTSHEFKCFLEERCIRHCKASLYHPQANGEIERLNKVFKDCLQMAYVTHRRTTDTVRDFLMTYRSTPHCVTGATPSLLLHGRTLRTKLHPLVASRPVNDGTIREKVARRQEYLRRYVSDKKNRNLPHLSTGDVVYTRQPSSAKGHSRPSRQPTIIQSQVGEATYRMADGRVWNAANLARR</sequence>
<dbReference type="PROSITE" id="PS50994">
    <property type="entry name" value="INTEGRASE"/>
    <property type="match status" value="1"/>
</dbReference>
<dbReference type="InterPro" id="IPR036397">
    <property type="entry name" value="RNaseH_sf"/>
</dbReference>
<dbReference type="GO" id="GO:0015074">
    <property type="term" value="P:DNA integration"/>
    <property type="evidence" value="ECO:0007669"/>
    <property type="project" value="InterPro"/>
</dbReference>
<dbReference type="SUPFAM" id="SSF53098">
    <property type="entry name" value="Ribonuclease H-like"/>
    <property type="match status" value="1"/>
</dbReference>
<keyword evidence="7" id="KW-0695">RNA-directed DNA polymerase</keyword>
<dbReference type="InterPro" id="IPR036875">
    <property type="entry name" value="Znf_CCHC_sf"/>
</dbReference>
<evidence type="ECO:0000256" key="2">
    <source>
        <dbReference type="ARBA" id="ARBA00022679"/>
    </source>
</evidence>
<dbReference type="SMART" id="SM00343">
    <property type="entry name" value="ZnF_C2HC"/>
    <property type="match status" value="2"/>
</dbReference>
<dbReference type="InterPro" id="IPR041588">
    <property type="entry name" value="Integrase_H2C2"/>
</dbReference>
<protein>
    <recommendedName>
        <fullName evidence="1">RNA-directed DNA polymerase</fullName>
        <ecNumber evidence="1">2.7.7.49</ecNumber>
    </recommendedName>
</protein>
<feature type="domain" description="Integrase catalytic" evidence="10">
    <location>
        <begin position="857"/>
        <end position="1019"/>
    </location>
</feature>
<keyword evidence="4" id="KW-0540">Nuclease</keyword>
<feature type="region of interest" description="Disordered" evidence="8">
    <location>
        <begin position="1071"/>
        <end position="1090"/>
    </location>
</feature>
<evidence type="ECO:0000256" key="3">
    <source>
        <dbReference type="ARBA" id="ARBA00022695"/>
    </source>
</evidence>
<dbReference type="GO" id="GO:0019899">
    <property type="term" value="F:enzyme binding"/>
    <property type="evidence" value="ECO:0007669"/>
    <property type="project" value="UniProtKB-ARBA"/>
</dbReference>
<feature type="compositionally biased region" description="Polar residues" evidence="8">
    <location>
        <begin position="1073"/>
        <end position="1090"/>
    </location>
</feature>
<dbReference type="SUPFAM" id="SSF56672">
    <property type="entry name" value="DNA/RNA polymerases"/>
    <property type="match status" value="1"/>
</dbReference>
<evidence type="ECO:0000256" key="6">
    <source>
        <dbReference type="ARBA" id="ARBA00022801"/>
    </source>
</evidence>
<keyword evidence="6" id="KW-0378">Hydrolase</keyword>
<dbReference type="InterPro" id="IPR001584">
    <property type="entry name" value="Integrase_cat-core"/>
</dbReference>
<evidence type="ECO:0000259" key="9">
    <source>
        <dbReference type="PROSITE" id="PS50878"/>
    </source>
</evidence>
<keyword evidence="2" id="KW-0808">Transferase</keyword>
<dbReference type="GO" id="GO:0003676">
    <property type="term" value="F:nucleic acid binding"/>
    <property type="evidence" value="ECO:0007669"/>
    <property type="project" value="InterPro"/>
</dbReference>
<feature type="domain" description="Reverse transcriptase" evidence="9">
    <location>
        <begin position="241"/>
        <end position="530"/>
    </location>
</feature>
<name>A0A085N373_9BILA</name>
<dbReference type="Gene3D" id="3.10.10.10">
    <property type="entry name" value="HIV Type 1 Reverse Transcriptase, subunit A, domain 1"/>
    <property type="match status" value="2"/>
</dbReference>
<dbReference type="InterPro" id="IPR043502">
    <property type="entry name" value="DNA/RNA_pol_sf"/>
</dbReference>
<dbReference type="Pfam" id="PF00665">
    <property type="entry name" value="rve"/>
    <property type="match status" value="1"/>
</dbReference>